<name>A0AAV5GTY8_9BASI</name>
<dbReference type="InterPro" id="IPR013949">
    <property type="entry name" value="Utp6"/>
</dbReference>
<comment type="caution">
    <text evidence="7">The sequence shown here is derived from an EMBL/GenBank/DDBJ whole genome shotgun (WGS) entry which is preliminary data.</text>
</comment>
<proteinExistence type="predicted"/>
<gene>
    <name evidence="7" type="ORF">Rhopal_006026-T1</name>
</gene>
<evidence type="ECO:0000259" key="6">
    <source>
        <dbReference type="Pfam" id="PF08640"/>
    </source>
</evidence>
<accession>A0AAV5GTY8</accession>
<dbReference type="GO" id="GO:0030515">
    <property type="term" value="F:snoRNA binding"/>
    <property type="evidence" value="ECO:0007669"/>
    <property type="project" value="InterPro"/>
</dbReference>
<evidence type="ECO:0000256" key="4">
    <source>
        <dbReference type="ARBA" id="ARBA00023242"/>
    </source>
</evidence>
<comment type="subcellular location">
    <subcellularLocation>
        <location evidence="1">Nucleus</location>
        <location evidence="1">Nucleolus</location>
    </subcellularLocation>
</comment>
<reference evidence="7 8" key="1">
    <citation type="submission" date="2021-12" db="EMBL/GenBank/DDBJ databases">
        <title>High titer production of polyol ester of fatty acids by Rhodotorula paludigena BS15 towards product separation-free biomass refinery.</title>
        <authorList>
            <person name="Mano J."/>
            <person name="Ono H."/>
            <person name="Tanaka T."/>
            <person name="Naito K."/>
            <person name="Sushida H."/>
            <person name="Ike M."/>
            <person name="Tokuyasu K."/>
            <person name="Kitaoka M."/>
        </authorList>
    </citation>
    <scope>NUCLEOTIDE SEQUENCE [LARGE SCALE GENOMIC DNA]</scope>
    <source>
        <strain evidence="7 8">BS15</strain>
    </source>
</reference>
<dbReference type="PANTHER" id="PTHR23271:SF1">
    <property type="entry name" value="U3 SMALL NUCLEOLAR RNA-ASSOCIATED PROTEIN 6 HOMOLOG"/>
    <property type="match status" value="1"/>
</dbReference>
<dbReference type="GO" id="GO:0000462">
    <property type="term" value="P:maturation of SSU-rRNA from tricistronic rRNA transcript (SSU-rRNA, 5.8S rRNA, LSU-rRNA)"/>
    <property type="evidence" value="ECO:0007669"/>
    <property type="project" value="InterPro"/>
</dbReference>
<dbReference type="AlphaFoldDB" id="A0AAV5GTY8"/>
<dbReference type="GO" id="GO:0034388">
    <property type="term" value="C:Pwp2p-containing subcomplex of 90S preribosome"/>
    <property type="evidence" value="ECO:0007669"/>
    <property type="project" value="TreeGrafter"/>
</dbReference>
<evidence type="ECO:0000256" key="3">
    <source>
        <dbReference type="ARBA" id="ARBA00022737"/>
    </source>
</evidence>
<evidence type="ECO:0000256" key="5">
    <source>
        <dbReference type="SAM" id="MobiDB-lite"/>
    </source>
</evidence>
<evidence type="ECO:0000256" key="2">
    <source>
        <dbReference type="ARBA" id="ARBA00022552"/>
    </source>
</evidence>
<evidence type="ECO:0000256" key="1">
    <source>
        <dbReference type="ARBA" id="ARBA00004604"/>
    </source>
</evidence>
<evidence type="ECO:0000313" key="7">
    <source>
        <dbReference type="EMBL" id="GJN92981.1"/>
    </source>
</evidence>
<protein>
    <recommendedName>
        <fullName evidence="6">U3 small nucleolar RNA-associated protein 6 N-terminal domain-containing protein</fullName>
    </recommendedName>
</protein>
<keyword evidence="8" id="KW-1185">Reference proteome</keyword>
<evidence type="ECO:0000313" key="8">
    <source>
        <dbReference type="Proteomes" id="UP001342314"/>
    </source>
</evidence>
<feature type="region of interest" description="Disordered" evidence="5">
    <location>
        <begin position="193"/>
        <end position="221"/>
    </location>
</feature>
<feature type="domain" description="U3 small nucleolar RNA-associated protein 6 N-terminal" evidence="6">
    <location>
        <begin position="5"/>
        <end position="49"/>
    </location>
</feature>
<dbReference type="PANTHER" id="PTHR23271">
    <property type="entry name" value="HEPATOCELLULAR CARCINOMA-ASSOCIATED ANTIGEN 66"/>
    <property type="match status" value="1"/>
</dbReference>
<keyword evidence="2" id="KW-0698">rRNA processing</keyword>
<dbReference type="EMBL" id="BQKY01000012">
    <property type="protein sequence ID" value="GJN92981.1"/>
    <property type="molecule type" value="Genomic_DNA"/>
</dbReference>
<dbReference type="Pfam" id="PF08640">
    <property type="entry name" value="U3_assoc_6"/>
    <property type="match status" value="1"/>
</dbReference>
<keyword evidence="3" id="KW-0677">Repeat</keyword>
<sequence length="690" mass="75702">MGLAQGRGTKPTDYLRYIEYEGKLEKLRRARAARLQVTGNKSLSDHSITAHITQLHRLAVRRFPESLLLWDASIAHALSQQSPLLVSRTLSAAIAMHPSHTPYWIMASQWESDGDRKGMGGGNVEGARRLCMRALRFLKGNKGREGIEGPEEAVWREWIRVEVAFVERLRARWQVLGLGKDKNGGEEIVRVKGKNVEGAAEEEDADKGDEIQLPGGEDEDGEQALKAEVDQKALTGQEALLEGAIVRLVIDNLLKSYSHSIFAYNLVLSILRPLPSPLRLSLLSHVYTSLSSSISPSSPSYPAALHILATRALYDVPYVAPKQSKKRKAAEAEVAEPEDPTAIKVAGEKLVDAVGRACEEYWAVLKTRGKKGKEKEKEKVEGDEQTQLLWEQFSGWLEEMADQTDDEDLLAFLSANLASALSSAPASPFLALLQLRNLIRTGAPAKSILACAQKATKDFGTPATPPAQREQIWVARIEAVTSLAVPVSDLSALYAQATRALPYSSKLWDLFAIFTEQSASTPAAVEQWYESSIRRVLLTDALPPASFVSTFDHVDAALPPREELPRRYVHYLSTSNPAQFAAKLTSLLSTAPTLSLSFLSSVLEPSSPALPSSSSSRAFRIKLHERIVAHPDAGVDEWVAYAEELLRAGQAAKSQEVLARARAAVKLASGDGEVRRLEGAWEDVCRKLEQ</sequence>
<dbReference type="GO" id="GO:0032040">
    <property type="term" value="C:small-subunit processome"/>
    <property type="evidence" value="ECO:0007669"/>
    <property type="project" value="TreeGrafter"/>
</dbReference>
<dbReference type="Proteomes" id="UP001342314">
    <property type="component" value="Unassembled WGS sequence"/>
</dbReference>
<keyword evidence="4" id="KW-0539">Nucleus</keyword>
<dbReference type="InterPro" id="IPR055347">
    <property type="entry name" value="UTP6_N"/>
</dbReference>
<organism evidence="7 8">
    <name type="scientific">Rhodotorula paludigena</name>
    <dbReference type="NCBI Taxonomy" id="86838"/>
    <lineage>
        <taxon>Eukaryota</taxon>
        <taxon>Fungi</taxon>
        <taxon>Dikarya</taxon>
        <taxon>Basidiomycota</taxon>
        <taxon>Pucciniomycotina</taxon>
        <taxon>Microbotryomycetes</taxon>
        <taxon>Sporidiobolales</taxon>
        <taxon>Sporidiobolaceae</taxon>
        <taxon>Rhodotorula</taxon>
    </lineage>
</organism>